<evidence type="ECO:0000313" key="2">
    <source>
        <dbReference type="EMBL" id="CAB3257950.1"/>
    </source>
</evidence>
<dbReference type="Proteomes" id="UP000494106">
    <property type="component" value="Unassembled WGS sequence"/>
</dbReference>
<dbReference type="EMBL" id="CADEBD010000353">
    <property type="protein sequence ID" value="CAB3250990.1"/>
    <property type="molecule type" value="Genomic_DNA"/>
</dbReference>
<dbReference type="Proteomes" id="UP000494256">
    <property type="component" value="Unassembled WGS sequence"/>
</dbReference>
<organism evidence="2 3">
    <name type="scientific">Arctia plantaginis</name>
    <name type="common">Wood tiger moth</name>
    <name type="synonym">Phalaena plantaginis</name>
    <dbReference type="NCBI Taxonomy" id="874455"/>
    <lineage>
        <taxon>Eukaryota</taxon>
        <taxon>Metazoa</taxon>
        <taxon>Ecdysozoa</taxon>
        <taxon>Arthropoda</taxon>
        <taxon>Hexapoda</taxon>
        <taxon>Insecta</taxon>
        <taxon>Pterygota</taxon>
        <taxon>Neoptera</taxon>
        <taxon>Endopterygota</taxon>
        <taxon>Lepidoptera</taxon>
        <taxon>Glossata</taxon>
        <taxon>Ditrysia</taxon>
        <taxon>Noctuoidea</taxon>
        <taxon>Erebidae</taxon>
        <taxon>Arctiinae</taxon>
        <taxon>Arctia</taxon>
    </lineage>
</organism>
<reference evidence="3 4" key="1">
    <citation type="submission" date="2020-04" db="EMBL/GenBank/DDBJ databases">
        <authorList>
            <person name="Wallbank WR R."/>
            <person name="Pardo Diaz C."/>
            <person name="Kozak K."/>
            <person name="Martin S."/>
            <person name="Jiggins C."/>
            <person name="Moest M."/>
            <person name="Warren A I."/>
            <person name="Byers J.R.P. K."/>
            <person name="Montejo-Kovacevich G."/>
            <person name="Yen C E."/>
        </authorList>
    </citation>
    <scope>NUCLEOTIDE SEQUENCE [LARGE SCALE GENOMIC DNA]</scope>
</reference>
<evidence type="ECO:0000313" key="3">
    <source>
        <dbReference type="Proteomes" id="UP000494106"/>
    </source>
</evidence>
<comment type="caution">
    <text evidence="2">The sequence shown here is derived from an EMBL/GenBank/DDBJ whole genome shotgun (WGS) entry which is preliminary data.</text>
</comment>
<dbReference type="EMBL" id="CADEBC010000594">
    <property type="protein sequence ID" value="CAB3257950.1"/>
    <property type="molecule type" value="Genomic_DNA"/>
</dbReference>
<evidence type="ECO:0000313" key="4">
    <source>
        <dbReference type="Proteomes" id="UP000494256"/>
    </source>
</evidence>
<dbReference type="OrthoDB" id="7483490at2759"/>
<sequence>MILELQFLLNPNYKQMLQMNQYSNKPIQRPPNDPQHKNAFHIRGPVYGMDSCLGPDGYPLSLYDAHSNCPFKN</sequence>
<evidence type="ECO:0000313" key="1">
    <source>
        <dbReference type="EMBL" id="CAB3250990.1"/>
    </source>
</evidence>
<keyword evidence="3" id="KW-1185">Reference proteome</keyword>
<name>A0A8S1BFW0_ARCPL</name>
<protein>
    <submittedName>
        <fullName evidence="2">Uncharacterized protein</fullName>
    </submittedName>
</protein>
<proteinExistence type="predicted"/>
<gene>
    <name evidence="1" type="ORF">APLA_LOCUS13437</name>
    <name evidence="2" type="ORF">APLA_LOCUS16293</name>
</gene>
<accession>A0A8S1BFW0</accession>
<dbReference type="AlphaFoldDB" id="A0A8S1BFW0"/>